<dbReference type="RefSeq" id="WP_284218187.1">
    <property type="nucleotide sequence ID" value="NZ_BSOT01000006.1"/>
</dbReference>
<dbReference type="PROSITE" id="PS51762">
    <property type="entry name" value="GH16_2"/>
    <property type="match status" value="1"/>
</dbReference>
<keyword evidence="5" id="KW-1185">Reference proteome</keyword>
<evidence type="ECO:0000313" key="5">
    <source>
        <dbReference type="Proteomes" id="UP001156601"/>
    </source>
</evidence>
<feature type="signal peptide" evidence="2">
    <location>
        <begin position="1"/>
        <end position="28"/>
    </location>
</feature>
<feature type="chain" id="PRO_5041333426" description="GH16 domain-containing protein" evidence="2">
    <location>
        <begin position="29"/>
        <end position="427"/>
    </location>
</feature>
<sequence>MSILKNNKIYLIALINTVFLAATTNASATPSDIDLKDWELAWSDEFNYPNKQLDDNWISQNGPTENPWVLSSRWRENAVVKDGVLNLLAKKESRGGQEWTTGNIWSKRQFHYGYFEARYKIAGAYGTNNSFWFWPKNGVPDGEKACEIDVNEGHYPNIINTNIHNWTDKYTLPNGRVAHSDNQLHHTLEGQPDHTIKLDSPIKTNKIRLRSQNPASIHISEFRVFAPSDNGYPDAFDEKAVQAHTNHALDSGVTLSTNGIFNRLPSEEKFAIDNRPDTRWVSEKHGNKFLELTWSAPVDIGAIQFINGWLQEYGVSEGSYRNLISDYSLEYHNGETWVEVASYDAASVADYSEKFHTYGLEWDQDYFKFYLDGKLFYQMRNDVCFSETTMLFSLAILKAAIAGQVNDSIDGTSMAIDWVRYYTPKSQ</sequence>
<dbReference type="InterPro" id="IPR050546">
    <property type="entry name" value="Glycosyl_Hydrlase_16"/>
</dbReference>
<evidence type="ECO:0000259" key="3">
    <source>
        <dbReference type="PROSITE" id="PS51762"/>
    </source>
</evidence>
<reference evidence="4" key="2">
    <citation type="submission" date="2023-01" db="EMBL/GenBank/DDBJ databases">
        <title>Draft genome sequence of Agaribacter marinus strain NBRC 110023.</title>
        <authorList>
            <person name="Sun Q."/>
            <person name="Mori K."/>
        </authorList>
    </citation>
    <scope>NUCLEOTIDE SEQUENCE</scope>
    <source>
        <strain evidence="4">NBRC 110023</strain>
    </source>
</reference>
<dbReference type="Gene3D" id="2.60.120.200">
    <property type="match status" value="2"/>
</dbReference>
<dbReference type="PANTHER" id="PTHR10963:SF55">
    <property type="entry name" value="GLYCOSIDE HYDROLASE FAMILY 16 PROTEIN"/>
    <property type="match status" value="1"/>
</dbReference>
<proteinExistence type="inferred from homology"/>
<dbReference type="GO" id="GO:0005975">
    <property type="term" value="P:carbohydrate metabolic process"/>
    <property type="evidence" value="ECO:0007669"/>
    <property type="project" value="InterPro"/>
</dbReference>
<dbReference type="GO" id="GO:0004553">
    <property type="term" value="F:hydrolase activity, hydrolyzing O-glycosyl compounds"/>
    <property type="evidence" value="ECO:0007669"/>
    <property type="project" value="InterPro"/>
</dbReference>
<dbReference type="PANTHER" id="PTHR10963">
    <property type="entry name" value="GLYCOSYL HYDROLASE-RELATED"/>
    <property type="match status" value="1"/>
</dbReference>
<dbReference type="EMBL" id="BSOT01000006">
    <property type="protein sequence ID" value="GLR71856.1"/>
    <property type="molecule type" value="Genomic_DNA"/>
</dbReference>
<organism evidence="4 5">
    <name type="scientific">Agaribacter marinus</name>
    <dbReference type="NCBI Taxonomy" id="1431249"/>
    <lineage>
        <taxon>Bacteria</taxon>
        <taxon>Pseudomonadati</taxon>
        <taxon>Pseudomonadota</taxon>
        <taxon>Gammaproteobacteria</taxon>
        <taxon>Alteromonadales</taxon>
        <taxon>Alteromonadaceae</taxon>
        <taxon>Agaribacter</taxon>
    </lineage>
</organism>
<evidence type="ECO:0000313" key="4">
    <source>
        <dbReference type="EMBL" id="GLR71856.1"/>
    </source>
</evidence>
<dbReference type="InterPro" id="IPR013320">
    <property type="entry name" value="ConA-like_dom_sf"/>
</dbReference>
<feature type="domain" description="GH16" evidence="3">
    <location>
        <begin position="22"/>
        <end position="247"/>
    </location>
</feature>
<comment type="caution">
    <text evidence="4">The sequence shown here is derived from an EMBL/GenBank/DDBJ whole genome shotgun (WGS) entry which is preliminary data.</text>
</comment>
<dbReference type="InterPro" id="IPR000757">
    <property type="entry name" value="Beta-glucanase-like"/>
</dbReference>
<evidence type="ECO:0000256" key="2">
    <source>
        <dbReference type="SAM" id="SignalP"/>
    </source>
</evidence>
<dbReference type="InterPro" id="IPR008979">
    <property type="entry name" value="Galactose-bd-like_sf"/>
</dbReference>
<dbReference type="AlphaFoldDB" id="A0AA37SXW0"/>
<keyword evidence="2" id="KW-0732">Signal</keyword>
<protein>
    <recommendedName>
        <fullName evidence="3">GH16 domain-containing protein</fullName>
    </recommendedName>
</protein>
<name>A0AA37SXW0_9ALTE</name>
<dbReference type="SUPFAM" id="SSF49785">
    <property type="entry name" value="Galactose-binding domain-like"/>
    <property type="match status" value="1"/>
</dbReference>
<reference evidence="4" key="1">
    <citation type="journal article" date="2014" name="Int. J. Syst. Evol. Microbiol.">
        <title>Complete genome sequence of Corynebacterium casei LMG S-19264T (=DSM 44701T), isolated from a smear-ripened cheese.</title>
        <authorList>
            <consortium name="US DOE Joint Genome Institute (JGI-PGF)"/>
            <person name="Walter F."/>
            <person name="Albersmeier A."/>
            <person name="Kalinowski J."/>
            <person name="Ruckert C."/>
        </authorList>
    </citation>
    <scope>NUCLEOTIDE SEQUENCE</scope>
    <source>
        <strain evidence="4">NBRC 110023</strain>
    </source>
</reference>
<dbReference type="SUPFAM" id="SSF49899">
    <property type="entry name" value="Concanavalin A-like lectins/glucanases"/>
    <property type="match status" value="1"/>
</dbReference>
<evidence type="ECO:0000256" key="1">
    <source>
        <dbReference type="ARBA" id="ARBA00006865"/>
    </source>
</evidence>
<gene>
    <name evidence="4" type="ORF">GCM10007852_27640</name>
</gene>
<dbReference type="Proteomes" id="UP001156601">
    <property type="component" value="Unassembled WGS sequence"/>
</dbReference>
<comment type="similarity">
    <text evidence="1">Belongs to the glycosyl hydrolase 16 family.</text>
</comment>
<accession>A0AA37SXW0</accession>
<dbReference type="Pfam" id="PF00722">
    <property type="entry name" value="Glyco_hydro_16"/>
    <property type="match status" value="2"/>
</dbReference>